<proteinExistence type="predicted"/>
<comment type="caution">
    <text evidence="1">The sequence shown here is derived from an EMBL/GenBank/DDBJ whole genome shotgun (WGS) entry which is preliminary data.</text>
</comment>
<evidence type="ECO:0000313" key="1">
    <source>
        <dbReference type="EMBL" id="KAG5674232.1"/>
    </source>
</evidence>
<gene>
    <name evidence="1" type="ORF">PVAND_004212</name>
</gene>
<dbReference type="AlphaFoldDB" id="A0A9J6BX07"/>
<protein>
    <submittedName>
        <fullName evidence="1">Uncharacterized protein</fullName>
    </submittedName>
</protein>
<keyword evidence="2" id="KW-1185">Reference proteome</keyword>
<dbReference type="EMBL" id="JADBJN010000002">
    <property type="protein sequence ID" value="KAG5674232.1"/>
    <property type="molecule type" value="Genomic_DNA"/>
</dbReference>
<dbReference type="Proteomes" id="UP001107558">
    <property type="component" value="Chromosome 2"/>
</dbReference>
<reference evidence="1" key="1">
    <citation type="submission" date="2021-03" db="EMBL/GenBank/DDBJ databases">
        <title>Chromosome level genome of the anhydrobiotic midge Polypedilum vanderplanki.</title>
        <authorList>
            <person name="Yoshida Y."/>
            <person name="Kikawada T."/>
            <person name="Gusev O."/>
        </authorList>
    </citation>
    <scope>NUCLEOTIDE SEQUENCE</scope>
    <source>
        <strain evidence="1">NIAS01</strain>
        <tissue evidence="1">Whole body or cell culture</tissue>
    </source>
</reference>
<accession>A0A9J6BX07</accession>
<sequence>MKRKGIMSIHGIIRVYDYCLQIRDSSIILFIASKDEYNSLINKGIIRILGQRIKIIPHELLMKTVLSCETDIHLPTNLMLYKTCEVFRPLLSDYLILELERFKFKMSQYEDLNGMVIPFFERRQQSRNFIFLVMAKREVGNELIKYAQRNWTDGRMICKADNALVVMSKIKEMDFRQFEFGKYNKVMMNKEIDEMNFISTNLHNG</sequence>
<organism evidence="1 2">
    <name type="scientific">Polypedilum vanderplanki</name>
    <name type="common">Sleeping chironomid midge</name>
    <dbReference type="NCBI Taxonomy" id="319348"/>
    <lineage>
        <taxon>Eukaryota</taxon>
        <taxon>Metazoa</taxon>
        <taxon>Ecdysozoa</taxon>
        <taxon>Arthropoda</taxon>
        <taxon>Hexapoda</taxon>
        <taxon>Insecta</taxon>
        <taxon>Pterygota</taxon>
        <taxon>Neoptera</taxon>
        <taxon>Endopterygota</taxon>
        <taxon>Diptera</taxon>
        <taxon>Nematocera</taxon>
        <taxon>Chironomoidea</taxon>
        <taxon>Chironomidae</taxon>
        <taxon>Chironominae</taxon>
        <taxon>Polypedilum</taxon>
        <taxon>Polypedilum</taxon>
    </lineage>
</organism>
<name>A0A9J6BX07_POLVA</name>
<evidence type="ECO:0000313" key="2">
    <source>
        <dbReference type="Proteomes" id="UP001107558"/>
    </source>
</evidence>